<dbReference type="SUPFAM" id="SSF51569">
    <property type="entry name" value="Aldolase"/>
    <property type="match status" value="1"/>
</dbReference>
<reference evidence="5 6" key="1">
    <citation type="submission" date="2016-12" db="EMBL/GenBank/DDBJ databases">
        <authorList>
            <person name="Song W.-J."/>
            <person name="Kurnit D.M."/>
        </authorList>
    </citation>
    <scope>NUCLEOTIDE SEQUENCE [LARGE SCALE GENOMIC DNA]</scope>
    <source>
        <strain evidence="5 6">STM7296</strain>
    </source>
</reference>
<organism evidence="5 6">
    <name type="scientific">Paraburkholderia ribeironis</name>
    <dbReference type="NCBI Taxonomy" id="1247936"/>
    <lineage>
        <taxon>Bacteria</taxon>
        <taxon>Pseudomonadati</taxon>
        <taxon>Pseudomonadota</taxon>
        <taxon>Betaproteobacteria</taxon>
        <taxon>Burkholderiales</taxon>
        <taxon>Burkholderiaceae</taxon>
        <taxon>Paraburkholderia</taxon>
    </lineage>
</organism>
<dbReference type="Pfam" id="PF00682">
    <property type="entry name" value="HMGL-like"/>
    <property type="match status" value="1"/>
</dbReference>
<evidence type="ECO:0000256" key="3">
    <source>
        <dbReference type="ARBA" id="ARBA00023239"/>
    </source>
</evidence>
<feature type="domain" description="Pyruvate carboxyltransferase" evidence="4">
    <location>
        <begin position="9"/>
        <end position="278"/>
    </location>
</feature>
<keyword evidence="3 5" id="KW-0456">Lyase</keyword>
<dbReference type="InterPro" id="IPR043594">
    <property type="entry name" value="HMGL"/>
</dbReference>
<comment type="similarity">
    <text evidence="1">Belongs to the HMG-CoA lyase family.</text>
</comment>
<dbReference type="InterPro" id="IPR013785">
    <property type="entry name" value="Aldolase_TIM"/>
</dbReference>
<name>A0A1N7SKX0_9BURK</name>
<dbReference type="PANTHER" id="PTHR42738:SF7">
    <property type="entry name" value="HYDROXYMETHYLGLUTARYL-COA LYASE"/>
    <property type="match status" value="1"/>
</dbReference>
<dbReference type="OrthoDB" id="9784013at2"/>
<evidence type="ECO:0000313" key="6">
    <source>
        <dbReference type="Proteomes" id="UP000187012"/>
    </source>
</evidence>
<sequence length="328" mass="34158">MSTSRPCPVMVSEVGPRDGLQSIRSVMPTNAKLRWISALAAAGLREIEVGSFVPAKSLPQMADIREVVTHALTIPGLHVAVLAPNRRGCQAAFEAGVHKVTLPVSVTNEHSIANIRKTTGQMIEEVRQIVALRDAEYPGIAIEAGVSVAFGCTIAGAVSDDQTIRMCAAMAECGVDEIGLSDTSGYANPAQVSRLFRRLQGEFGSKAGGAHFHNTRGQGLANVVAALEVGVTTIDSSQAGLGGCPYAPGATGNIVTEDLAFLLEAMGYDTGIDIDALVAARSILSEALPGEALYGHVHDAGLPKGFRYADDRSPSAVQPEGCLKGVAQ</sequence>
<evidence type="ECO:0000259" key="4">
    <source>
        <dbReference type="PROSITE" id="PS50991"/>
    </source>
</evidence>
<dbReference type="EMBL" id="CYGX02000092">
    <property type="protein sequence ID" value="SIT48055.1"/>
    <property type="molecule type" value="Genomic_DNA"/>
</dbReference>
<dbReference type="Proteomes" id="UP000187012">
    <property type="component" value="Unassembled WGS sequence"/>
</dbReference>
<dbReference type="NCBIfam" id="NF004283">
    <property type="entry name" value="PRK05692.1"/>
    <property type="match status" value="1"/>
</dbReference>
<dbReference type="CDD" id="cd07938">
    <property type="entry name" value="DRE_TIM_HMGL"/>
    <property type="match status" value="1"/>
</dbReference>
<dbReference type="AlphaFoldDB" id="A0A1N7SKX0"/>
<keyword evidence="2" id="KW-0479">Metal-binding</keyword>
<dbReference type="PROSITE" id="PS50991">
    <property type="entry name" value="PYR_CT"/>
    <property type="match status" value="1"/>
</dbReference>
<dbReference type="STRING" id="1247936.BN2475_920005"/>
<dbReference type="EC" id="4.1.3.4" evidence="5"/>
<keyword evidence="6" id="KW-1185">Reference proteome</keyword>
<evidence type="ECO:0000256" key="1">
    <source>
        <dbReference type="ARBA" id="ARBA00009405"/>
    </source>
</evidence>
<dbReference type="GO" id="GO:0004419">
    <property type="term" value="F:hydroxymethylglutaryl-CoA lyase activity"/>
    <property type="evidence" value="ECO:0007669"/>
    <property type="project" value="UniProtKB-EC"/>
</dbReference>
<dbReference type="Gene3D" id="3.20.20.70">
    <property type="entry name" value="Aldolase class I"/>
    <property type="match status" value="1"/>
</dbReference>
<dbReference type="GO" id="GO:0046951">
    <property type="term" value="P:ketone body biosynthetic process"/>
    <property type="evidence" value="ECO:0007669"/>
    <property type="project" value="TreeGrafter"/>
</dbReference>
<dbReference type="GO" id="GO:0006552">
    <property type="term" value="P:L-leucine catabolic process"/>
    <property type="evidence" value="ECO:0007669"/>
    <property type="project" value="TreeGrafter"/>
</dbReference>
<protein>
    <submittedName>
        <fullName evidence="5">Putative hydroxymethylglutaryl-CoA lyase</fullName>
        <ecNumber evidence="5">4.1.3.4</ecNumber>
    </submittedName>
</protein>
<evidence type="ECO:0000313" key="5">
    <source>
        <dbReference type="EMBL" id="SIT48055.1"/>
    </source>
</evidence>
<dbReference type="PANTHER" id="PTHR42738">
    <property type="entry name" value="HYDROXYMETHYLGLUTARYL-COA LYASE"/>
    <property type="match status" value="1"/>
</dbReference>
<evidence type="ECO:0000256" key="2">
    <source>
        <dbReference type="ARBA" id="ARBA00022723"/>
    </source>
</evidence>
<dbReference type="GO" id="GO:0046872">
    <property type="term" value="F:metal ion binding"/>
    <property type="evidence" value="ECO:0007669"/>
    <property type="project" value="UniProtKB-KW"/>
</dbReference>
<accession>A0A1N7SKX0</accession>
<proteinExistence type="inferred from homology"/>
<dbReference type="InterPro" id="IPR000891">
    <property type="entry name" value="PYR_CT"/>
</dbReference>
<gene>
    <name evidence="5" type="ORF">BN2475_920005</name>
</gene>